<dbReference type="OrthoDB" id="290878at2"/>
<dbReference type="InterPro" id="IPR011990">
    <property type="entry name" value="TPR-like_helical_dom_sf"/>
</dbReference>
<keyword evidence="3" id="KW-1185">Reference proteome</keyword>
<name>A0A1V4IXN1_9CLOT</name>
<gene>
    <name evidence="2" type="ORF">CLORY_07050</name>
</gene>
<evidence type="ECO:0000259" key="1">
    <source>
        <dbReference type="PROSITE" id="PS50943"/>
    </source>
</evidence>
<dbReference type="InterPro" id="IPR010982">
    <property type="entry name" value="Lambda_DNA-bd_dom_sf"/>
</dbReference>
<evidence type="ECO:0000313" key="3">
    <source>
        <dbReference type="Proteomes" id="UP000190080"/>
    </source>
</evidence>
<protein>
    <submittedName>
        <fullName evidence="2">Helix-turn-helix domain protein</fullName>
    </submittedName>
</protein>
<dbReference type="PROSITE" id="PS50943">
    <property type="entry name" value="HTH_CROC1"/>
    <property type="match status" value="1"/>
</dbReference>
<dbReference type="RefSeq" id="WP_079422160.1">
    <property type="nucleotide sequence ID" value="NZ_MZGV01000005.1"/>
</dbReference>
<dbReference type="STRING" id="1450648.CLORY_07050"/>
<dbReference type="SUPFAM" id="SSF47413">
    <property type="entry name" value="lambda repressor-like DNA-binding domains"/>
    <property type="match status" value="1"/>
</dbReference>
<dbReference type="AlphaFoldDB" id="A0A1V4IXN1"/>
<proteinExistence type="predicted"/>
<dbReference type="Gene3D" id="1.25.40.10">
    <property type="entry name" value="Tetratricopeptide repeat domain"/>
    <property type="match status" value="2"/>
</dbReference>
<comment type="caution">
    <text evidence="2">The sequence shown here is derived from an EMBL/GenBank/DDBJ whole genome shotgun (WGS) entry which is preliminary data.</text>
</comment>
<dbReference type="CDD" id="cd00093">
    <property type="entry name" value="HTH_XRE"/>
    <property type="match status" value="1"/>
</dbReference>
<sequence length="428" mass="51080">MEHYIGIKIKQLRKEKNLPQKSLCCDILDRTVLSKIENCKMLPSIPQLQYIAQKLNTDISFFLDNSLAHNPNCTNHMTNEFEYIHSLFINNQFLDIIELWENRRLKHINMDYFCYYLGISYFRLNLINQSVQFLKKFLNFYFKLSNYEKDINVEKYANSINILATIEVSNKNFKKAVNYLLRSKLYLENYNRTNIESYIKTISNIGTIYCINQNYAGCIEILEEYLLNNKVSTPIEALPNIHLSLNVAYCRLGHYDKAINHIKNAIFLFSYCDKNFDSLECYLNYTNCLRFQKKYDQSFKILDSISSEVNYDKRLSDIFSVQKMLLFFNMKKYDTVIKISSKIKESALRTSSKNEYYFMLGYIAFTKENFNAAKRYLLKCEKYLLDKKLYADLVLLYNDLFYITKDKKYKIQSTKYSKEKCYYQIYIP</sequence>
<dbReference type="GO" id="GO:0003677">
    <property type="term" value="F:DNA binding"/>
    <property type="evidence" value="ECO:0007669"/>
    <property type="project" value="InterPro"/>
</dbReference>
<accession>A0A1V4IXN1</accession>
<dbReference type="Proteomes" id="UP000190080">
    <property type="component" value="Unassembled WGS sequence"/>
</dbReference>
<feature type="domain" description="HTH cro/C1-type" evidence="1">
    <location>
        <begin position="9"/>
        <end position="62"/>
    </location>
</feature>
<dbReference type="InterPro" id="IPR001387">
    <property type="entry name" value="Cro/C1-type_HTH"/>
</dbReference>
<reference evidence="2 3" key="1">
    <citation type="submission" date="2017-03" db="EMBL/GenBank/DDBJ databases">
        <title>Genome sequence of Clostridium oryzae DSM 28571.</title>
        <authorList>
            <person name="Poehlein A."/>
            <person name="Daniel R."/>
        </authorList>
    </citation>
    <scope>NUCLEOTIDE SEQUENCE [LARGE SCALE GENOMIC DNA]</scope>
    <source>
        <strain evidence="2 3">DSM 28571</strain>
    </source>
</reference>
<dbReference type="SMART" id="SM00530">
    <property type="entry name" value="HTH_XRE"/>
    <property type="match status" value="1"/>
</dbReference>
<dbReference type="SUPFAM" id="SSF48452">
    <property type="entry name" value="TPR-like"/>
    <property type="match status" value="1"/>
</dbReference>
<organism evidence="2 3">
    <name type="scientific">Clostridium oryzae</name>
    <dbReference type="NCBI Taxonomy" id="1450648"/>
    <lineage>
        <taxon>Bacteria</taxon>
        <taxon>Bacillati</taxon>
        <taxon>Bacillota</taxon>
        <taxon>Clostridia</taxon>
        <taxon>Eubacteriales</taxon>
        <taxon>Clostridiaceae</taxon>
        <taxon>Clostridium</taxon>
    </lineage>
</organism>
<dbReference type="EMBL" id="MZGV01000005">
    <property type="protein sequence ID" value="OPJ64157.1"/>
    <property type="molecule type" value="Genomic_DNA"/>
</dbReference>
<evidence type="ECO:0000313" key="2">
    <source>
        <dbReference type="EMBL" id="OPJ64157.1"/>
    </source>
</evidence>